<feature type="compositionally biased region" description="Polar residues" evidence="1">
    <location>
        <begin position="1"/>
        <end position="18"/>
    </location>
</feature>
<proteinExistence type="predicted"/>
<keyword evidence="3" id="KW-1185">Reference proteome</keyword>
<reference evidence="2 3" key="1">
    <citation type="journal article" date="2008" name="Genome Biol.">
        <title>The genome sequence of the model ascomycete fungus Podospora anserina.</title>
        <authorList>
            <person name="Espagne E."/>
            <person name="Lespinet O."/>
            <person name="Malagnac F."/>
            <person name="Da Silva C."/>
            <person name="Jaillon O."/>
            <person name="Porcel B.M."/>
            <person name="Couloux A."/>
            <person name="Aury J.-M."/>
            <person name="Segurens B."/>
            <person name="Poulain J."/>
            <person name="Anthouard V."/>
            <person name="Grossetete S."/>
            <person name="Khalili H."/>
            <person name="Coppin E."/>
            <person name="Dequard-Chablat M."/>
            <person name="Picard M."/>
            <person name="Contamine V."/>
            <person name="Arnaise S."/>
            <person name="Bourdais A."/>
            <person name="Berteaux-Lecellier V."/>
            <person name="Gautheret D."/>
            <person name="de Vries R.P."/>
            <person name="Battaglia E."/>
            <person name="Coutinho P.M."/>
            <person name="Danchin E.G.J."/>
            <person name="Henrissat B."/>
            <person name="El Khoury R."/>
            <person name="Sainsard-Chanet A."/>
            <person name="Boivin A."/>
            <person name="Pinan-Lucarre B."/>
            <person name="Sellem C.H."/>
            <person name="Debuchy R."/>
            <person name="Wincker P."/>
            <person name="Weissenbach J."/>
            <person name="Silar P."/>
        </authorList>
    </citation>
    <scope>NUCLEOTIDE SEQUENCE [LARGE SCALE GENOMIC DNA]</scope>
    <source>
        <strain evidence="3">S / ATCC MYA-4624 / DSM 980 / FGSC 10383</strain>
    </source>
</reference>
<feature type="compositionally biased region" description="Basic residues" evidence="1">
    <location>
        <begin position="203"/>
        <end position="220"/>
    </location>
</feature>
<dbReference type="AlphaFoldDB" id="A0A090CPD4"/>
<dbReference type="InParanoid" id="A0A090CPD4"/>
<sequence length="500" mass="54964">MDGLTNNTPLSASSMSRSTQEHHHSPAPTPGSSVDPPRPPKDGYDQSATPPNGKGSPDLKIWRRRRRSRPSGSGGQDSESHTASPKTYPPVPPIPLQTAQSPYLSEWAHVYSLQKPHESSSNTIEQEGEWLAPKGRGFFPSLPTIVPAAEVKPEPGLKKRSESSEQAPVDDGKFDAVKKYLDRLPEAEKPVPEQKTDVEPNTKGRRVRFGRVLWHRRRSTRATDNSNPSLSDVDRKERPSGPAIWLTQFPGGEATRVHTPPYKEDTVDGRPRSLFFDVARPNSRHDQTPSETSSTREKVGIRTSRSSPLNVKSRGRRSQQRSSASGASGRGLGGSISPYRVPSPRKAKEDSSPSRSKSGPAKTREKTRSPLATTPKESVKEWWDAPLRTPDTPPSTPTPRTRVTRATTGTAAMFKFDVPEHLPSSPMCPANPKNPKSLGKGVCVVSFESRERGSSADQGNSIMGDDGVHVLGWRGRILCFLRRLRGRRRLMMMGVILCNA</sequence>
<evidence type="ECO:0000313" key="2">
    <source>
        <dbReference type="EMBL" id="CDP30686.1"/>
    </source>
</evidence>
<feature type="compositionally biased region" description="Basic and acidic residues" evidence="1">
    <location>
        <begin position="151"/>
        <end position="163"/>
    </location>
</feature>
<feature type="region of interest" description="Disordered" evidence="1">
    <location>
        <begin position="114"/>
        <end position="402"/>
    </location>
</feature>
<name>A0A090CPD4_PODAN</name>
<dbReference type="EMBL" id="FO904941">
    <property type="protein sequence ID" value="CDP30686.1"/>
    <property type="molecule type" value="Genomic_DNA"/>
</dbReference>
<dbReference type="STRING" id="515849.A0A090CPD4"/>
<reference evidence="3" key="2">
    <citation type="journal article" date="2014" name="Genetics">
        <title>Maintaining two mating types: Structure of the mating type locus and its role in heterokaryosis in Podospora anserina.</title>
        <authorList>
            <person name="Grognet P."/>
            <person name="Bidard F."/>
            <person name="Kuchly C."/>
            <person name="Tong L.C.H."/>
            <person name="Coppin E."/>
            <person name="Benkhali J.A."/>
            <person name="Couloux A."/>
            <person name="Wincker P."/>
            <person name="Debuchy R."/>
            <person name="Silar P."/>
        </authorList>
    </citation>
    <scope>GENOME REANNOTATION</scope>
    <source>
        <strain evidence="3">S / ATCC MYA-4624 / DSM 980 / FGSC 10383</strain>
    </source>
</reference>
<dbReference type="Proteomes" id="UP000001197">
    <property type="component" value="Chromosome 6"/>
</dbReference>
<evidence type="ECO:0000256" key="1">
    <source>
        <dbReference type="SAM" id="MobiDB-lite"/>
    </source>
</evidence>
<evidence type="ECO:0000313" key="3">
    <source>
        <dbReference type="Proteomes" id="UP000001197"/>
    </source>
</evidence>
<feature type="compositionally biased region" description="Basic and acidic residues" evidence="1">
    <location>
        <begin position="261"/>
        <end position="271"/>
    </location>
</feature>
<protein>
    <submittedName>
        <fullName evidence="2">Uncharacterized protein</fullName>
    </submittedName>
</protein>
<feature type="compositionally biased region" description="Basic and acidic residues" evidence="1">
    <location>
        <begin position="170"/>
        <end position="202"/>
    </location>
</feature>
<organism evidence="2 3">
    <name type="scientific">Podospora anserina (strain S / ATCC MYA-4624 / DSM 980 / FGSC 10383)</name>
    <name type="common">Pleurage anserina</name>
    <dbReference type="NCBI Taxonomy" id="515849"/>
    <lineage>
        <taxon>Eukaryota</taxon>
        <taxon>Fungi</taxon>
        <taxon>Dikarya</taxon>
        <taxon>Ascomycota</taxon>
        <taxon>Pezizomycotina</taxon>
        <taxon>Sordariomycetes</taxon>
        <taxon>Sordariomycetidae</taxon>
        <taxon>Sordariales</taxon>
        <taxon>Podosporaceae</taxon>
        <taxon>Podospora</taxon>
        <taxon>Podospora anserina</taxon>
    </lineage>
</organism>
<accession>A0A090CPD4</accession>
<feature type="region of interest" description="Disordered" evidence="1">
    <location>
        <begin position="1"/>
        <end position="100"/>
    </location>
</feature>
<feature type="compositionally biased region" description="Basic and acidic residues" evidence="1">
    <location>
        <begin position="283"/>
        <end position="300"/>
    </location>
</feature>